<dbReference type="Proteomes" id="UP000235145">
    <property type="component" value="Unassembled WGS sequence"/>
</dbReference>
<evidence type="ECO:0000313" key="1">
    <source>
        <dbReference type="EMBL" id="KAJ0202770.1"/>
    </source>
</evidence>
<comment type="caution">
    <text evidence="1">The sequence shown here is derived from an EMBL/GenBank/DDBJ whole genome shotgun (WGS) entry which is preliminary data.</text>
</comment>
<proteinExistence type="predicted"/>
<accession>A0A9R1VDH6</accession>
<sequence length="185" mass="21969">MDILFGLQVLIDLGFQQEWNHVSSNFRILDIHAFKEKIYAIDSDSRTGEATYLCEMRLNPNPKLMLVKTKNFPKQDLFLPKFVSSDENLYLIVSFPNNRCMVFEHYFGQMKWMSYEETRDEYTFFISYSKPGAGAAVKQELWVDTKSQSRYVRYDITDNSEKGRLFIANQWYFPHQCLNVDRVHE</sequence>
<dbReference type="EMBL" id="NBSK02000005">
    <property type="protein sequence ID" value="KAJ0202770.1"/>
    <property type="molecule type" value="Genomic_DNA"/>
</dbReference>
<dbReference type="AlphaFoldDB" id="A0A9R1VDH6"/>
<evidence type="ECO:0000313" key="2">
    <source>
        <dbReference type="Proteomes" id="UP000235145"/>
    </source>
</evidence>
<keyword evidence="2" id="KW-1185">Reference proteome</keyword>
<gene>
    <name evidence="1" type="ORF">LSAT_V11C500256890</name>
</gene>
<dbReference type="PANTHER" id="PTHR45463">
    <property type="entry name" value="OS09G0392200 PROTEIN"/>
    <property type="match status" value="1"/>
</dbReference>
<protein>
    <submittedName>
        <fullName evidence="1">Uncharacterized protein</fullName>
    </submittedName>
</protein>
<name>A0A9R1VDH6_LACSA</name>
<organism evidence="1 2">
    <name type="scientific">Lactuca sativa</name>
    <name type="common">Garden lettuce</name>
    <dbReference type="NCBI Taxonomy" id="4236"/>
    <lineage>
        <taxon>Eukaryota</taxon>
        <taxon>Viridiplantae</taxon>
        <taxon>Streptophyta</taxon>
        <taxon>Embryophyta</taxon>
        <taxon>Tracheophyta</taxon>
        <taxon>Spermatophyta</taxon>
        <taxon>Magnoliopsida</taxon>
        <taxon>eudicotyledons</taxon>
        <taxon>Gunneridae</taxon>
        <taxon>Pentapetalae</taxon>
        <taxon>asterids</taxon>
        <taxon>campanulids</taxon>
        <taxon>Asterales</taxon>
        <taxon>Asteraceae</taxon>
        <taxon>Cichorioideae</taxon>
        <taxon>Cichorieae</taxon>
        <taxon>Lactucinae</taxon>
        <taxon>Lactuca</taxon>
    </lineage>
</organism>
<reference evidence="1 2" key="1">
    <citation type="journal article" date="2017" name="Nat. Commun.">
        <title>Genome assembly with in vitro proximity ligation data and whole-genome triplication in lettuce.</title>
        <authorList>
            <person name="Reyes-Chin-Wo S."/>
            <person name="Wang Z."/>
            <person name="Yang X."/>
            <person name="Kozik A."/>
            <person name="Arikit S."/>
            <person name="Song C."/>
            <person name="Xia L."/>
            <person name="Froenicke L."/>
            <person name="Lavelle D.O."/>
            <person name="Truco M.J."/>
            <person name="Xia R."/>
            <person name="Zhu S."/>
            <person name="Xu C."/>
            <person name="Xu H."/>
            <person name="Xu X."/>
            <person name="Cox K."/>
            <person name="Korf I."/>
            <person name="Meyers B.C."/>
            <person name="Michelmore R.W."/>
        </authorList>
    </citation>
    <scope>NUCLEOTIDE SEQUENCE [LARGE SCALE GENOMIC DNA]</scope>
    <source>
        <strain evidence="2">cv. Salinas</strain>
        <tissue evidence="1">Seedlings</tissue>
    </source>
</reference>
<dbReference type="PANTHER" id="PTHR45463:SF8">
    <property type="entry name" value="OS09G0392200 PROTEIN"/>
    <property type="match status" value="1"/>
</dbReference>